<accession>A0A927FIQ6</accession>
<dbReference type="EMBL" id="JACYFT010000002">
    <property type="protein sequence ID" value="MBD8050772.1"/>
    <property type="molecule type" value="Genomic_DNA"/>
</dbReference>
<keyword evidence="5" id="KW-1185">Reference proteome</keyword>
<feature type="signal peptide" evidence="2">
    <location>
        <begin position="1"/>
        <end position="21"/>
    </location>
</feature>
<proteinExistence type="predicted"/>
<feature type="domain" description="Sulfatase-modifying factor enzyme-like" evidence="3">
    <location>
        <begin position="36"/>
        <end position="232"/>
    </location>
</feature>
<evidence type="ECO:0000256" key="2">
    <source>
        <dbReference type="SAM" id="SignalP"/>
    </source>
</evidence>
<evidence type="ECO:0000313" key="5">
    <source>
        <dbReference type="Proteomes" id="UP000647424"/>
    </source>
</evidence>
<reference evidence="4" key="1">
    <citation type="submission" date="2020-09" db="EMBL/GenBank/DDBJ databases">
        <title>Genome seq and assembly of Limnohabitants sp.</title>
        <authorList>
            <person name="Chhetri G."/>
        </authorList>
    </citation>
    <scope>NUCLEOTIDE SEQUENCE</scope>
    <source>
        <strain evidence="4">JUR4</strain>
    </source>
</reference>
<dbReference type="Proteomes" id="UP000647424">
    <property type="component" value="Unassembled WGS sequence"/>
</dbReference>
<organism evidence="4 5">
    <name type="scientific">Limnohabitans radicicola</name>
    <dbReference type="NCBI Taxonomy" id="2771427"/>
    <lineage>
        <taxon>Bacteria</taxon>
        <taxon>Pseudomonadati</taxon>
        <taxon>Pseudomonadota</taxon>
        <taxon>Betaproteobacteria</taxon>
        <taxon>Burkholderiales</taxon>
        <taxon>Comamonadaceae</taxon>
        <taxon>Limnohabitans</taxon>
    </lineage>
</organism>
<dbReference type="InterPro" id="IPR042095">
    <property type="entry name" value="SUMF_sf"/>
</dbReference>
<dbReference type="InterPro" id="IPR016187">
    <property type="entry name" value="CTDL_fold"/>
</dbReference>
<dbReference type="SUPFAM" id="SSF56436">
    <property type="entry name" value="C-type lectin-like"/>
    <property type="match status" value="1"/>
</dbReference>
<dbReference type="Gene3D" id="3.90.1580.10">
    <property type="entry name" value="paralog of FGE (formylglycine-generating enzyme)"/>
    <property type="match status" value="1"/>
</dbReference>
<dbReference type="GO" id="GO:0120147">
    <property type="term" value="F:formylglycine-generating oxidase activity"/>
    <property type="evidence" value="ECO:0007669"/>
    <property type="project" value="TreeGrafter"/>
</dbReference>
<sequence length="239" mass="26222">MKQALAMMGVWLALSAPLAQAQIGERVVLDGLGGLQVDRTEVTIGQFERYVQATGARTRAELDGGGFEYVGGWQRRAGWVWRQPEGIPAAPQLPAVHLTHAEAAAYCHWAKGRLPTSAEWRAAAFTELRAAPPAPWVRGKTYPWPTGDSPQGANTSDPDPWPRAAPVTQTRAGVNGLHDMGANVWEWAADERGHERQTLGGSWWYPAWQMQADVQAWKPADFHAVYIGFRCVYDAGTPP</sequence>
<feature type="region of interest" description="Disordered" evidence="1">
    <location>
        <begin position="139"/>
        <end position="165"/>
    </location>
</feature>
<dbReference type="RefSeq" id="WP_191819255.1">
    <property type="nucleotide sequence ID" value="NZ_JACYFT010000002.1"/>
</dbReference>
<evidence type="ECO:0000259" key="3">
    <source>
        <dbReference type="Pfam" id="PF03781"/>
    </source>
</evidence>
<keyword evidence="2" id="KW-0732">Signal</keyword>
<dbReference type="PANTHER" id="PTHR23150:SF19">
    <property type="entry name" value="FORMYLGLYCINE-GENERATING ENZYME"/>
    <property type="match status" value="1"/>
</dbReference>
<evidence type="ECO:0000313" key="4">
    <source>
        <dbReference type="EMBL" id="MBD8050772.1"/>
    </source>
</evidence>
<evidence type="ECO:0000256" key="1">
    <source>
        <dbReference type="SAM" id="MobiDB-lite"/>
    </source>
</evidence>
<feature type="chain" id="PRO_5036967277" evidence="2">
    <location>
        <begin position="22"/>
        <end position="239"/>
    </location>
</feature>
<dbReference type="PANTHER" id="PTHR23150">
    <property type="entry name" value="SULFATASE MODIFYING FACTOR 1, 2"/>
    <property type="match status" value="1"/>
</dbReference>
<dbReference type="AlphaFoldDB" id="A0A927FIQ6"/>
<dbReference type="Pfam" id="PF03781">
    <property type="entry name" value="FGE-sulfatase"/>
    <property type="match status" value="1"/>
</dbReference>
<gene>
    <name evidence="4" type="ORF">IC609_09455</name>
</gene>
<feature type="compositionally biased region" description="Polar residues" evidence="1">
    <location>
        <begin position="148"/>
        <end position="157"/>
    </location>
</feature>
<name>A0A927FIQ6_9BURK</name>
<protein>
    <submittedName>
        <fullName evidence="4">Formylglycine-generating enzyme family protein</fullName>
    </submittedName>
</protein>
<comment type="caution">
    <text evidence="4">The sequence shown here is derived from an EMBL/GenBank/DDBJ whole genome shotgun (WGS) entry which is preliminary data.</text>
</comment>
<dbReference type="InterPro" id="IPR005532">
    <property type="entry name" value="SUMF_dom"/>
</dbReference>
<dbReference type="InterPro" id="IPR051043">
    <property type="entry name" value="Sulfatase_Mod_Factor_Kinase"/>
</dbReference>